<keyword evidence="6" id="KW-0472">Membrane</keyword>
<dbReference type="Pfam" id="PF09594">
    <property type="entry name" value="GT87"/>
    <property type="match status" value="1"/>
</dbReference>
<dbReference type="InterPro" id="IPR018584">
    <property type="entry name" value="GT87"/>
</dbReference>
<evidence type="ECO:0000256" key="6">
    <source>
        <dbReference type="ARBA" id="ARBA00023136"/>
    </source>
</evidence>
<name>A0A1X0DGY2_9MYCO</name>
<keyword evidence="3" id="KW-0808">Transferase</keyword>
<dbReference type="EMBL" id="MVHS01000012">
    <property type="protein sequence ID" value="ORA71663.1"/>
    <property type="molecule type" value="Genomic_DNA"/>
</dbReference>
<evidence type="ECO:0000256" key="5">
    <source>
        <dbReference type="ARBA" id="ARBA00022989"/>
    </source>
</evidence>
<dbReference type="STRING" id="444597.BST26_07755"/>
<keyword evidence="5" id="KW-1133">Transmembrane helix</keyword>
<reference evidence="8 9" key="1">
    <citation type="submission" date="2016-12" db="EMBL/GenBank/DDBJ databases">
        <title>The new phylogeny of genus Mycobacterium.</title>
        <authorList>
            <person name="Tortoli E."/>
            <person name="Trovato A."/>
            <person name="Cirillo D.M."/>
        </authorList>
    </citation>
    <scope>NUCLEOTIDE SEQUENCE [LARGE SCALE GENOMIC DNA]</scope>
    <source>
        <strain evidence="8 9">DSM 45130</strain>
    </source>
</reference>
<keyword evidence="2" id="KW-1003">Cell membrane</keyword>
<organism evidence="8 9">
    <name type="scientific">Mycolicibacterium insubricum</name>
    <dbReference type="NCBI Taxonomy" id="444597"/>
    <lineage>
        <taxon>Bacteria</taxon>
        <taxon>Bacillati</taxon>
        <taxon>Actinomycetota</taxon>
        <taxon>Actinomycetes</taxon>
        <taxon>Mycobacteriales</taxon>
        <taxon>Mycobacteriaceae</taxon>
        <taxon>Mycolicibacterium</taxon>
    </lineage>
</organism>
<dbReference type="GO" id="GO:0005886">
    <property type="term" value="C:plasma membrane"/>
    <property type="evidence" value="ECO:0007669"/>
    <property type="project" value="UniProtKB-SubCell"/>
</dbReference>
<gene>
    <name evidence="8" type="ORF">BST26_07755</name>
</gene>
<accession>A0A1X0DGY2</accession>
<keyword evidence="9" id="KW-1185">Reference proteome</keyword>
<evidence type="ECO:0000256" key="7">
    <source>
        <dbReference type="ARBA" id="ARBA00024033"/>
    </source>
</evidence>
<evidence type="ECO:0000256" key="4">
    <source>
        <dbReference type="ARBA" id="ARBA00022692"/>
    </source>
</evidence>
<dbReference type="GO" id="GO:0016758">
    <property type="term" value="F:hexosyltransferase activity"/>
    <property type="evidence" value="ECO:0007669"/>
    <property type="project" value="InterPro"/>
</dbReference>
<keyword evidence="4" id="KW-0812">Transmembrane</keyword>
<dbReference type="OrthoDB" id="9774600at2"/>
<comment type="similarity">
    <text evidence="7">Belongs to the glycosyltransferase 87 family.</text>
</comment>
<evidence type="ECO:0000313" key="9">
    <source>
        <dbReference type="Proteomes" id="UP000192801"/>
    </source>
</evidence>
<comment type="subcellular location">
    <subcellularLocation>
        <location evidence="1">Cell membrane</location>
        <topology evidence="1">Multi-pass membrane protein</topology>
    </subcellularLocation>
</comment>
<evidence type="ECO:0000256" key="3">
    <source>
        <dbReference type="ARBA" id="ARBA00022679"/>
    </source>
</evidence>
<evidence type="ECO:0000256" key="2">
    <source>
        <dbReference type="ARBA" id="ARBA00022475"/>
    </source>
</evidence>
<dbReference type="AlphaFoldDB" id="A0A1X0DGY2"/>
<evidence type="ECO:0000313" key="8">
    <source>
        <dbReference type="EMBL" id="ORA71663.1"/>
    </source>
</evidence>
<protein>
    <submittedName>
        <fullName evidence="8">Uncharacterized protein</fullName>
    </submittedName>
</protein>
<proteinExistence type="inferred from homology"/>
<evidence type="ECO:0000256" key="1">
    <source>
        <dbReference type="ARBA" id="ARBA00004651"/>
    </source>
</evidence>
<sequence length="418" mass="45239">MVQPLRTSPGRRDRWPLIGVCAAFVVATIAGLAFHTWVGFLDLEVYRAGARTILAGYPLYATDPLIAGPQGLGFTYPPSAALAFVPLAVLPTTAAQALFFLSSLGCLGAVLWIVCKRLRPELDRLTTLTVVIAMVTLFEFIEPVRSTLSFGQVNLVLMAAVVFDTLTRARHWPRGMLIGIAMAIKLTPAVFLLFFLLRRDWRALATALASAAATVGAGWLILPADSAQYWLQTVRDTRRIGSSWFANNQSFNGMLTRLPLPEAWQSGLWIALSAVALLLAVRWMRRLLEAGQPVTAVLVNAALVLLVSPISWNHHWVWIAPALLVAGNAVVEGARSPWLVGTVALAVVVFTVGPSERMPMMNDRELHWSWWQHVVGNSYPLLAFAVLAAGAAGCIPTGVGRPRRWAAAPTGPAASNDG</sequence>
<comment type="caution">
    <text evidence="8">The sequence shown here is derived from an EMBL/GenBank/DDBJ whole genome shotgun (WGS) entry which is preliminary data.</text>
</comment>
<dbReference type="Proteomes" id="UP000192801">
    <property type="component" value="Unassembled WGS sequence"/>
</dbReference>